<protein>
    <submittedName>
        <fullName evidence="1">Uncharacterized protein</fullName>
    </submittedName>
</protein>
<reference evidence="1" key="1">
    <citation type="journal article" date="2015" name="Nature">
        <title>Complex archaea that bridge the gap between prokaryotes and eukaryotes.</title>
        <authorList>
            <person name="Spang A."/>
            <person name="Saw J.H."/>
            <person name="Jorgensen S.L."/>
            <person name="Zaremba-Niedzwiedzka K."/>
            <person name="Martijn J."/>
            <person name="Lind A.E."/>
            <person name="van Eijk R."/>
            <person name="Schleper C."/>
            <person name="Guy L."/>
            <person name="Ettema T.J."/>
        </authorList>
    </citation>
    <scope>NUCLEOTIDE SEQUENCE</scope>
</reference>
<sequence length="45" mass="5464">MATEKEIDDLLMEIRLLEFHGDRKEEFMEKLKEILSKIVLLMKKK</sequence>
<dbReference type="AlphaFoldDB" id="A0A0F9G3N5"/>
<organism evidence="1">
    <name type="scientific">marine sediment metagenome</name>
    <dbReference type="NCBI Taxonomy" id="412755"/>
    <lineage>
        <taxon>unclassified sequences</taxon>
        <taxon>metagenomes</taxon>
        <taxon>ecological metagenomes</taxon>
    </lineage>
</organism>
<accession>A0A0F9G3N5</accession>
<comment type="caution">
    <text evidence="1">The sequence shown here is derived from an EMBL/GenBank/DDBJ whole genome shotgun (WGS) entry which is preliminary data.</text>
</comment>
<dbReference type="EMBL" id="LAZR01019221">
    <property type="protein sequence ID" value="KKL93319.1"/>
    <property type="molecule type" value="Genomic_DNA"/>
</dbReference>
<name>A0A0F9G3N5_9ZZZZ</name>
<proteinExistence type="predicted"/>
<evidence type="ECO:0000313" key="1">
    <source>
        <dbReference type="EMBL" id="KKL93319.1"/>
    </source>
</evidence>
<gene>
    <name evidence="1" type="ORF">LCGC14_1875860</name>
</gene>